<keyword evidence="3" id="KW-0238">DNA-binding</keyword>
<dbReference type="Pfam" id="PF18367">
    <property type="entry name" value="Rv2175c_C"/>
    <property type="match status" value="1"/>
</dbReference>
<evidence type="ECO:0000313" key="4">
    <source>
        <dbReference type="Proteomes" id="UP000265419"/>
    </source>
</evidence>
<evidence type="ECO:0000259" key="1">
    <source>
        <dbReference type="Pfam" id="PF18367"/>
    </source>
</evidence>
<evidence type="ECO:0000259" key="2">
    <source>
        <dbReference type="Pfam" id="PF21531"/>
    </source>
</evidence>
<protein>
    <submittedName>
        <fullName evidence="3">DNA-binding protein</fullName>
    </submittedName>
</protein>
<organism evidence="3 4">
    <name type="scientific">Galactobacter valiniphilus</name>
    <dbReference type="NCBI Taxonomy" id="2676122"/>
    <lineage>
        <taxon>Bacteria</taxon>
        <taxon>Bacillati</taxon>
        <taxon>Actinomycetota</taxon>
        <taxon>Actinomycetes</taxon>
        <taxon>Micrococcales</taxon>
        <taxon>Micrococcaceae</taxon>
        <taxon>Galactobacter</taxon>
    </lineage>
</organism>
<dbReference type="InterPro" id="IPR041098">
    <property type="entry name" value="Rv2175c_C"/>
</dbReference>
<dbReference type="RefSeq" id="WP_119424299.1">
    <property type="nucleotide sequence ID" value="NZ_QQXK01000010.1"/>
</dbReference>
<reference evidence="3 4" key="1">
    <citation type="submission" date="2018-07" db="EMBL/GenBank/DDBJ databases">
        <title>Arthrobacter sp. nov., isolated from raw cow's milk with high bacterial count.</title>
        <authorList>
            <person name="Hahne J."/>
            <person name="Isele D."/>
            <person name="Lipski A."/>
        </authorList>
    </citation>
    <scope>NUCLEOTIDE SEQUENCE [LARGE SCALE GENOMIC DNA]</scope>
    <source>
        <strain evidence="3 4">JZ R-35</strain>
    </source>
</reference>
<gene>
    <name evidence="3" type="ORF">DWB68_06290</name>
</gene>
<proteinExistence type="predicted"/>
<keyword evidence="4" id="KW-1185">Reference proteome</keyword>
<accession>A0A399JJC5</accession>
<dbReference type="GO" id="GO:0003677">
    <property type="term" value="F:DNA binding"/>
    <property type="evidence" value="ECO:0007669"/>
    <property type="project" value="UniProtKB-KW"/>
</dbReference>
<feature type="domain" description="DNA-binding protein Rv2175c wHTH" evidence="2">
    <location>
        <begin position="13"/>
        <end position="58"/>
    </location>
</feature>
<dbReference type="EMBL" id="QQXK01000010">
    <property type="protein sequence ID" value="RII42556.1"/>
    <property type="molecule type" value="Genomic_DNA"/>
</dbReference>
<evidence type="ECO:0000313" key="3">
    <source>
        <dbReference type="EMBL" id="RII42556.1"/>
    </source>
</evidence>
<comment type="caution">
    <text evidence="3">The sequence shown here is derived from an EMBL/GenBank/DDBJ whole genome shotgun (WGS) entry which is preliminary data.</text>
</comment>
<feature type="domain" description="Rv2175c C-terminal" evidence="1">
    <location>
        <begin position="64"/>
        <end position="119"/>
    </location>
</feature>
<dbReference type="Proteomes" id="UP000265419">
    <property type="component" value="Unassembled WGS sequence"/>
</dbReference>
<name>A0A399JJC5_9MICC</name>
<dbReference type="InterPro" id="IPR048576">
    <property type="entry name" value="Rv2175c_wHTH"/>
</dbReference>
<dbReference type="Pfam" id="PF21531">
    <property type="entry name" value="Rv2175c_wHTH"/>
    <property type="match status" value="1"/>
</dbReference>
<sequence length="120" mass="13336">MSNNEELDALVGEWLTVPDLMEALGVELREVHRLLDQRQIVAVKRGDNKAKSVPAAFLQDGKIVDSLTGTITVLSDAGYSDAEMIDWLFTADETLPGTPMQALREGRKTEIRRRAQALAW</sequence>
<dbReference type="AlphaFoldDB" id="A0A399JJC5"/>